<evidence type="ECO:0000313" key="5">
    <source>
        <dbReference type="Proteomes" id="UP001197492"/>
    </source>
</evidence>
<dbReference type="EMBL" id="JAHOEL010000134">
    <property type="protein sequence ID" value="MBV3393794.1"/>
    <property type="molecule type" value="Genomic_DNA"/>
</dbReference>
<comment type="caution">
    <text evidence="2">The sequence shown here is derived from an EMBL/GenBank/DDBJ whole genome shotgun (WGS) entry which is preliminary data.</text>
</comment>
<gene>
    <name evidence="2" type="ORF">KSV97_11170</name>
    <name evidence="3" type="ORF">KSW06_11200</name>
</gene>
<reference evidence="2 5" key="1">
    <citation type="submission" date="2021-06" db="EMBL/GenBank/DDBJ databases">
        <title>Collection of gut derived symbiotic bacterial strains cultured from healthy donors.</title>
        <authorList>
            <person name="Lin H."/>
            <person name="Littmann E."/>
            <person name="Pamer E.G."/>
        </authorList>
    </citation>
    <scope>NUCLEOTIDE SEQUENCE</scope>
    <source>
        <strain evidence="3 5">MSK.21.70</strain>
        <strain evidence="2">MSK.21.82</strain>
    </source>
</reference>
<dbReference type="InterPro" id="IPR026466">
    <property type="entry name" value="Fim_isopep_form_D2_dom"/>
</dbReference>
<name>A0AAW4N0W7_9FIRM</name>
<evidence type="ECO:0000313" key="4">
    <source>
        <dbReference type="Proteomes" id="UP001196408"/>
    </source>
</evidence>
<evidence type="ECO:0000313" key="3">
    <source>
        <dbReference type="EMBL" id="MBV3393794.1"/>
    </source>
</evidence>
<dbReference type="Proteomes" id="UP001197492">
    <property type="component" value="Unassembled WGS sequence"/>
</dbReference>
<sequence length="265" mass="28967">MTPGYYLVKDKDGSVSGQDFADYDIGDAVPFQLTGTVAQDYNDYKGAYQLVFHDTISNGLTFNASSVKVYVNDSTDPVDADKYTITNPTTDGHSFDVTIHDVKSLGTDVSKVRVEYTATLNENAVIGSLGNPNKMYMEFSNNPNNEQGGDKGQTPEDKVIVFTYKVVINKIDSRRGYNTMDPITFNVIASHDVEAADPKLTDLNGNLVDGQIIFTADKDKGTLTAAVVNYQGDELPSTDGYYNSICCWCNLNSCSRCILSNAEKS</sequence>
<protein>
    <submittedName>
        <fullName evidence="2">Isopeptide-forming domain-containing fimbrial protein</fullName>
    </submittedName>
</protein>
<evidence type="ECO:0000313" key="2">
    <source>
        <dbReference type="EMBL" id="MBV3383757.1"/>
    </source>
</evidence>
<dbReference type="RefSeq" id="WP_217748377.1">
    <property type="nucleotide sequence ID" value="NZ_JAHOEB010000133.1"/>
</dbReference>
<keyword evidence="5" id="KW-1185">Reference proteome</keyword>
<dbReference type="EMBL" id="JAHOEF010000131">
    <property type="protein sequence ID" value="MBV3383757.1"/>
    <property type="molecule type" value="Genomic_DNA"/>
</dbReference>
<dbReference type="NCBIfam" id="TIGR04226">
    <property type="entry name" value="RrgB_K2N_iso_D2"/>
    <property type="match status" value="1"/>
</dbReference>
<dbReference type="InterPro" id="IPR032334">
    <property type="entry name" value="GramPos_pilinBB"/>
</dbReference>
<organism evidence="2 4">
    <name type="scientific">Catenibacterium mitsuokai</name>
    <dbReference type="NCBI Taxonomy" id="100886"/>
    <lineage>
        <taxon>Bacteria</taxon>
        <taxon>Bacillati</taxon>
        <taxon>Bacillota</taxon>
        <taxon>Erysipelotrichia</taxon>
        <taxon>Erysipelotrichales</taxon>
        <taxon>Coprobacillaceae</taxon>
        <taxon>Catenibacterium</taxon>
    </lineage>
</organism>
<dbReference type="Pfam" id="PF16569">
    <property type="entry name" value="GramPos_pilinBB"/>
    <property type="match status" value="1"/>
</dbReference>
<dbReference type="AlphaFoldDB" id="A0AAW4N0W7"/>
<proteinExistence type="predicted"/>
<feature type="domain" description="Gram-positive pilin backbone subunit 2 Cna-B-like" evidence="1">
    <location>
        <begin position="25"/>
        <end position="143"/>
    </location>
</feature>
<dbReference type="Proteomes" id="UP001196408">
    <property type="component" value="Unassembled WGS sequence"/>
</dbReference>
<evidence type="ECO:0000259" key="1">
    <source>
        <dbReference type="Pfam" id="PF16569"/>
    </source>
</evidence>
<accession>A0AAW4N0W7</accession>